<comment type="caution">
    <text evidence="2">The sequence shown here is derived from an EMBL/GenBank/DDBJ whole genome shotgun (WGS) entry which is preliminary data.</text>
</comment>
<evidence type="ECO:0000256" key="1">
    <source>
        <dbReference type="SAM" id="Phobius"/>
    </source>
</evidence>
<accession>A0ABU7LJT0</accession>
<dbReference type="NCBIfam" id="NF042935">
    <property type="entry name" value="SCO6880_fam"/>
    <property type="match status" value="1"/>
</dbReference>
<feature type="transmembrane region" description="Helical" evidence="1">
    <location>
        <begin position="53"/>
        <end position="72"/>
    </location>
</feature>
<keyword evidence="1" id="KW-0812">Transmembrane</keyword>
<name>A0ABU7LJT0_9NOCA</name>
<evidence type="ECO:0008006" key="4">
    <source>
        <dbReference type="Google" id="ProtNLM"/>
    </source>
</evidence>
<sequence length="497" mass="54514">MTAPAADLEIRLHRPGQRPKRVGFFGMSLKASVYGIVGLLLGVVVWMWKQNGWLGLTIIVGTVLVLLPMVIAPGGRSFYERTEHTMRWWSRKLNGSTVYRPGPHGRVPDGMYKLPGILNQTTMHMGRDYLGNDFGIIHRRRGDQYTIVLDCYPGGDEAVTQAQRDLMTADWGAYLAGIGLPGDVVLAAVTVEEIPATGHRLALEVEQDISNSPSELASAMMRQSAIQFPAGKQQTMARMAITFKAKTKEHRTEPEEMATDLARRLPALYEDLAGAGVEAVPMTAEEITAFVHRSYDPSSEPLLEELDIAGESHGIAWENAGAATRTEWNHFRHAGAVSVVWEMQAPPDSVFPDTILKPLLRPHDELTRKRLTVFYRPFSAGDAARSVNREYKDALNALNQKKGVKSAQDELRVEASEQARNEQVRGAGLVRYSALMTVTVDSMEALPTAASIHDALTARASLNVRRCYGFQDAAFAAALGIGINLADHSTVSSLGKN</sequence>
<dbReference type="InterPro" id="IPR049978">
    <property type="entry name" value="SCO6880-like"/>
</dbReference>
<dbReference type="RefSeq" id="WP_330136955.1">
    <property type="nucleotide sequence ID" value="NZ_JAUTXY010000022.1"/>
</dbReference>
<evidence type="ECO:0000313" key="2">
    <source>
        <dbReference type="EMBL" id="MEE2061816.1"/>
    </source>
</evidence>
<keyword evidence="3" id="KW-1185">Reference proteome</keyword>
<reference evidence="2 3" key="1">
    <citation type="submission" date="2023-07" db="EMBL/GenBank/DDBJ databases">
        <authorList>
            <person name="Girao M."/>
            <person name="Carvalho M.F."/>
        </authorList>
    </citation>
    <scope>NUCLEOTIDE SEQUENCE [LARGE SCALE GENOMIC DNA]</scope>
    <source>
        <strain evidence="2 3">YIM65754</strain>
    </source>
</reference>
<keyword evidence="1" id="KW-1133">Transmembrane helix</keyword>
<dbReference type="Proteomes" id="UP001336020">
    <property type="component" value="Unassembled WGS sequence"/>
</dbReference>
<organism evidence="2 3">
    <name type="scientific">Rhodococcus artemisiae</name>
    <dbReference type="NCBI Taxonomy" id="714159"/>
    <lineage>
        <taxon>Bacteria</taxon>
        <taxon>Bacillati</taxon>
        <taxon>Actinomycetota</taxon>
        <taxon>Actinomycetes</taxon>
        <taxon>Mycobacteriales</taxon>
        <taxon>Nocardiaceae</taxon>
        <taxon>Rhodococcus</taxon>
    </lineage>
</organism>
<evidence type="ECO:0000313" key="3">
    <source>
        <dbReference type="Proteomes" id="UP001336020"/>
    </source>
</evidence>
<dbReference type="EMBL" id="JAUTXY010000022">
    <property type="protein sequence ID" value="MEE2061816.1"/>
    <property type="molecule type" value="Genomic_DNA"/>
</dbReference>
<keyword evidence="1" id="KW-0472">Membrane</keyword>
<feature type="transmembrane region" description="Helical" evidence="1">
    <location>
        <begin position="22"/>
        <end position="47"/>
    </location>
</feature>
<proteinExistence type="predicted"/>
<gene>
    <name evidence="2" type="ORF">Q7514_30255</name>
</gene>
<protein>
    <recommendedName>
        <fullName evidence="4">PrgI family protein</fullName>
    </recommendedName>
</protein>